<evidence type="ECO:0000313" key="5">
    <source>
        <dbReference type="RefSeq" id="XP_028135139.1"/>
    </source>
</evidence>
<dbReference type="OrthoDB" id="292693at2759"/>
<dbReference type="FunCoup" id="A0A6P7FGF9">
    <property type="interactions" value="435"/>
</dbReference>
<dbReference type="GO" id="GO:0005739">
    <property type="term" value="C:mitochondrion"/>
    <property type="evidence" value="ECO:0007669"/>
    <property type="project" value="TreeGrafter"/>
</dbReference>
<evidence type="ECO:0000256" key="1">
    <source>
        <dbReference type="ARBA" id="ARBA00006885"/>
    </source>
</evidence>
<dbReference type="GO" id="GO:0045333">
    <property type="term" value="P:cellular respiration"/>
    <property type="evidence" value="ECO:0007669"/>
    <property type="project" value="InterPro"/>
</dbReference>
<organism evidence="5">
    <name type="scientific">Diabrotica virgifera virgifera</name>
    <name type="common">western corn rootworm</name>
    <dbReference type="NCBI Taxonomy" id="50390"/>
    <lineage>
        <taxon>Eukaryota</taxon>
        <taxon>Metazoa</taxon>
        <taxon>Ecdysozoa</taxon>
        <taxon>Arthropoda</taxon>
        <taxon>Hexapoda</taxon>
        <taxon>Insecta</taxon>
        <taxon>Pterygota</taxon>
        <taxon>Neoptera</taxon>
        <taxon>Endopterygota</taxon>
        <taxon>Coleoptera</taxon>
        <taxon>Polyphaga</taxon>
        <taxon>Cucujiformia</taxon>
        <taxon>Chrysomeloidea</taxon>
        <taxon>Chrysomelidae</taxon>
        <taxon>Galerucinae</taxon>
        <taxon>Diabroticina</taxon>
        <taxon>Diabroticites</taxon>
        <taxon>Diabrotica</taxon>
    </lineage>
</organism>
<gene>
    <name evidence="5" type="primary">LOC114330039</name>
</gene>
<dbReference type="InterPro" id="IPR044996">
    <property type="entry name" value="COQ10-like"/>
</dbReference>
<dbReference type="CDD" id="cd07813">
    <property type="entry name" value="COQ10p_like"/>
    <property type="match status" value="1"/>
</dbReference>
<dbReference type="AlphaFoldDB" id="A0A6P7FGF9"/>
<dbReference type="KEGG" id="dvv:114330039"/>
<dbReference type="InParanoid" id="A0A6P7FGF9"/>
<evidence type="ECO:0000256" key="3">
    <source>
        <dbReference type="ARBA" id="ARBA00024947"/>
    </source>
</evidence>
<evidence type="ECO:0000256" key="2">
    <source>
        <dbReference type="ARBA" id="ARBA00011814"/>
    </source>
</evidence>
<name>A0A6P7FGF9_DIAVI</name>
<sequence length="184" mass="21321">MQFLRGTHVLHIQNSFRQFSTSTREKVYNARKLIGFANQDIYEVIADVRNYENFLPFCTKSTVLKAEPTKLNANLEIGFPPIVENYTSIVALDKPNMVQARCFDGRLFDYLETTWIFYPGLYSNPNTCIIDFSIKFRFKSVLYSRVASIFFDTLVQQMENAFLNETARRYGKPSVPIHKLSSNS</sequence>
<dbReference type="PANTHER" id="PTHR12901:SF10">
    <property type="entry name" value="COENZYME Q-BINDING PROTEIN COQ10, MITOCHONDRIAL"/>
    <property type="match status" value="1"/>
</dbReference>
<reference evidence="5" key="1">
    <citation type="submission" date="2025-08" db="UniProtKB">
        <authorList>
            <consortium name="RefSeq"/>
        </authorList>
    </citation>
    <scope>IDENTIFICATION</scope>
    <source>
        <tissue evidence="5">Whole insect</tissue>
    </source>
</reference>
<dbReference type="SUPFAM" id="SSF55961">
    <property type="entry name" value="Bet v1-like"/>
    <property type="match status" value="1"/>
</dbReference>
<dbReference type="Pfam" id="PF03364">
    <property type="entry name" value="Polyketide_cyc"/>
    <property type="match status" value="1"/>
</dbReference>
<proteinExistence type="inferred from homology"/>
<dbReference type="InterPro" id="IPR005031">
    <property type="entry name" value="COQ10_START"/>
</dbReference>
<comment type="function">
    <text evidence="3">Required for the function of coenzyme Q in the respiratory chain. May serve as a chaperone or may be involved in the transport of Q6 from its site of synthesis to the catalytic sites of the respiratory complexes.</text>
</comment>
<evidence type="ECO:0000259" key="4">
    <source>
        <dbReference type="Pfam" id="PF03364"/>
    </source>
</evidence>
<dbReference type="PANTHER" id="PTHR12901">
    <property type="entry name" value="SPERM PROTEIN HOMOLOG"/>
    <property type="match status" value="1"/>
</dbReference>
<dbReference type="GO" id="GO:0048039">
    <property type="term" value="F:ubiquinone binding"/>
    <property type="evidence" value="ECO:0007669"/>
    <property type="project" value="InterPro"/>
</dbReference>
<dbReference type="Gene3D" id="3.30.530.20">
    <property type="match status" value="1"/>
</dbReference>
<dbReference type="RefSeq" id="XP_028135139.1">
    <property type="nucleotide sequence ID" value="XM_028279338.1"/>
</dbReference>
<comment type="similarity">
    <text evidence="1">Belongs to the COQ10 family.</text>
</comment>
<comment type="subunit">
    <text evidence="2">Interacts with coenzyme Q.</text>
</comment>
<dbReference type="InterPro" id="IPR023393">
    <property type="entry name" value="START-like_dom_sf"/>
</dbReference>
<feature type="domain" description="Coenzyme Q-binding protein COQ10 START" evidence="4">
    <location>
        <begin position="39"/>
        <end position="162"/>
    </location>
</feature>
<protein>
    <submittedName>
        <fullName evidence="5">Coenzyme Q-binding protein COQ10, mitochondrial-like</fullName>
    </submittedName>
</protein>
<accession>A0A6P7FGF9</accession>